<feature type="domain" description="DUF7705" evidence="2">
    <location>
        <begin position="82"/>
        <end position="123"/>
    </location>
</feature>
<evidence type="ECO:0000256" key="1">
    <source>
        <dbReference type="SAM" id="MobiDB-lite"/>
    </source>
</evidence>
<dbReference type="Proteomes" id="UP000224567">
    <property type="component" value="Unassembled WGS sequence"/>
</dbReference>
<dbReference type="OrthoDB" id="1901892at2759"/>
<feature type="region of interest" description="Disordered" evidence="1">
    <location>
        <begin position="70"/>
        <end position="92"/>
    </location>
</feature>
<name>A0A2G2WYK6_CAPBA</name>
<dbReference type="Pfam" id="PF24804">
    <property type="entry name" value="DUF7705"/>
    <property type="match status" value="1"/>
</dbReference>
<dbReference type="AlphaFoldDB" id="A0A2G2WYK6"/>
<organism evidence="3 4">
    <name type="scientific">Capsicum baccatum</name>
    <name type="common">Peruvian pepper</name>
    <dbReference type="NCBI Taxonomy" id="33114"/>
    <lineage>
        <taxon>Eukaryota</taxon>
        <taxon>Viridiplantae</taxon>
        <taxon>Streptophyta</taxon>
        <taxon>Embryophyta</taxon>
        <taxon>Tracheophyta</taxon>
        <taxon>Spermatophyta</taxon>
        <taxon>Magnoliopsida</taxon>
        <taxon>eudicotyledons</taxon>
        <taxon>Gunneridae</taxon>
        <taxon>Pentapetalae</taxon>
        <taxon>asterids</taxon>
        <taxon>lamiids</taxon>
        <taxon>Solanales</taxon>
        <taxon>Solanaceae</taxon>
        <taxon>Solanoideae</taxon>
        <taxon>Capsiceae</taxon>
        <taxon>Capsicum</taxon>
    </lineage>
</organism>
<sequence>MPKGNAVEFFCTMFSTPYMHTDATVYTVSANSCDVSSRNAETFSDACINVGTSAGSSELSQPIRNDLGQLWKSSKRQKGTKAQDPGTKPASRVWSSLNVGTEIYVSSQGATAEWTVSDFDVLIPEDDKSDVRAVL</sequence>
<protein>
    <recommendedName>
        <fullName evidence="2">DUF7705 domain-containing protein</fullName>
    </recommendedName>
</protein>
<dbReference type="EMBL" id="MLFT02000004">
    <property type="protein sequence ID" value="PHT50259.1"/>
    <property type="molecule type" value="Genomic_DNA"/>
</dbReference>
<comment type="caution">
    <text evidence="3">The sequence shown here is derived from an EMBL/GenBank/DDBJ whole genome shotgun (WGS) entry which is preliminary data.</text>
</comment>
<dbReference type="STRING" id="33114.A0A2G2WYK6"/>
<dbReference type="PANTHER" id="PTHR33916:SF1">
    <property type="entry name" value="EXPANSIN-LIKE EG45 DOMAIN-CONTAINING PROTEIN"/>
    <property type="match status" value="1"/>
</dbReference>
<keyword evidence="4" id="KW-1185">Reference proteome</keyword>
<dbReference type="InterPro" id="IPR056122">
    <property type="entry name" value="DUF7705"/>
</dbReference>
<reference evidence="4" key="2">
    <citation type="journal article" date="2017" name="J. Anim. Genet.">
        <title>Multiple reference genome sequences of hot pepper reveal the massive evolution of plant disease resistance genes by retroduplication.</title>
        <authorList>
            <person name="Kim S."/>
            <person name="Park J."/>
            <person name="Yeom S.-I."/>
            <person name="Kim Y.-M."/>
            <person name="Seo E."/>
            <person name="Kim K.-T."/>
            <person name="Kim M.-S."/>
            <person name="Lee J.M."/>
            <person name="Cheong K."/>
            <person name="Shin H.-S."/>
            <person name="Kim S.-B."/>
            <person name="Han K."/>
            <person name="Lee J."/>
            <person name="Park M."/>
            <person name="Lee H.-A."/>
            <person name="Lee H.-Y."/>
            <person name="Lee Y."/>
            <person name="Oh S."/>
            <person name="Lee J.H."/>
            <person name="Choi E."/>
            <person name="Choi E."/>
            <person name="Lee S.E."/>
            <person name="Jeon J."/>
            <person name="Kim H."/>
            <person name="Choi G."/>
            <person name="Song H."/>
            <person name="Lee J."/>
            <person name="Lee S.-C."/>
            <person name="Kwon J.-K."/>
            <person name="Lee H.-Y."/>
            <person name="Koo N."/>
            <person name="Hong Y."/>
            <person name="Kim R.W."/>
            <person name="Kang W.-H."/>
            <person name="Huh J.H."/>
            <person name="Kang B.-C."/>
            <person name="Yang T.-J."/>
            <person name="Lee Y.-H."/>
            <person name="Bennetzen J.L."/>
            <person name="Choi D."/>
        </authorList>
    </citation>
    <scope>NUCLEOTIDE SEQUENCE [LARGE SCALE GENOMIC DNA]</scope>
    <source>
        <strain evidence="4">cv. PBC81</strain>
    </source>
</reference>
<gene>
    <name evidence="3" type="ORF">CQW23_10006</name>
</gene>
<evidence type="ECO:0000313" key="4">
    <source>
        <dbReference type="Proteomes" id="UP000224567"/>
    </source>
</evidence>
<reference evidence="3 4" key="1">
    <citation type="journal article" date="2017" name="Genome Biol.">
        <title>New reference genome sequences of hot pepper reveal the massive evolution of plant disease-resistance genes by retroduplication.</title>
        <authorList>
            <person name="Kim S."/>
            <person name="Park J."/>
            <person name="Yeom S.I."/>
            <person name="Kim Y.M."/>
            <person name="Seo E."/>
            <person name="Kim K.T."/>
            <person name="Kim M.S."/>
            <person name="Lee J.M."/>
            <person name="Cheong K."/>
            <person name="Shin H.S."/>
            <person name="Kim S.B."/>
            <person name="Han K."/>
            <person name="Lee J."/>
            <person name="Park M."/>
            <person name="Lee H.A."/>
            <person name="Lee H.Y."/>
            <person name="Lee Y."/>
            <person name="Oh S."/>
            <person name="Lee J.H."/>
            <person name="Choi E."/>
            <person name="Choi E."/>
            <person name="Lee S.E."/>
            <person name="Jeon J."/>
            <person name="Kim H."/>
            <person name="Choi G."/>
            <person name="Song H."/>
            <person name="Lee J."/>
            <person name="Lee S.C."/>
            <person name="Kwon J.K."/>
            <person name="Lee H.Y."/>
            <person name="Koo N."/>
            <person name="Hong Y."/>
            <person name="Kim R.W."/>
            <person name="Kang W.H."/>
            <person name="Huh J.H."/>
            <person name="Kang B.C."/>
            <person name="Yang T.J."/>
            <person name="Lee Y.H."/>
            <person name="Bennetzen J.L."/>
            <person name="Choi D."/>
        </authorList>
    </citation>
    <scope>NUCLEOTIDE SEQUENCE [LARGE SCALE GENOMIC DNA]</scope>
    <source>
        <strain evidence="4">cv. PBC81</strain>
    </source>
</reference>
<dbReference type="PANTHER" id="PTHR33916">
    <property type="entry name" value="EXPANSIN-LIKE EG45 DOMAIN-CONTAINING PROTEIN"/>
    <property type="match status" value="1"/>
</dbReference>
<accession>A0A2G2WYK6</accession>
<evidence type="ECO:0000313" key="3">
    <source>
        <dbReference type="EMBL" id="PHT50259.1"/>
    </source>
</evidence>
<proteinExistence type="predicted"/>
<evidence type="ECO:0000259" key="2">
    <source>
        <dbReference type="Pfam" id="PF24804"/>
    </source>
</evidence>